<dbReference type="Pfam" id="PF04135">
    <property type="entry name" value="Nop10p"/>
    <property type="match status" value="1"/>
</dbReference>
<proteinExistence type="inferred from homology"/>
<dbReference type="GO" id="GO:0030515">
    <property type="term" value="F:snoRNA binding"/>
    <property type="evidence" value="ECO:0007669"/>
    <property type="project" value="InterPro"/>
</dbReference>
<comment type="similarity">
    <text evidence="1">Belongs to the NOP10 family.</text>
</comment>
<keyword evidence="3" id="KW-0698">rRNA processing</keyword>
<dbReference type="Gene3D" id="2.20.28.40">
    <property type="entry name" value="H/ACA ribonucleoprotein complex, subunit Nop10"/>
    <property type="match status" value="1"/>
</dbReference>
<evidence type="ECO:0000256" key="2">
    <source>
        <dbReference type="ARBA" id="ARBA00022517"/>
    </source>
</evidence>
<dbReference type="WBParaSite" id="nRc.2.0.1.t32052-RA">
    <property type="protein sequence ID" value="nRc.2.0.1.t32052-RA"/>
    <property type="gene ID" value="nRc.2.0.1.g32052"/>
</dbReference>
<dbReference type="InterPro" id="IPR036756">
    <property type="entry name" value="H/ACA_rnp_Nop10_sf"/>
</dbReference>
<dbReference type="Proteomes" id="UP000887565">
    <property type="component" value="Unplaced"/>
</dbReference>
<dbReference type="GO" id="GO:0070034">
    <property type="term" value="F:telomerase RNA binding"/>
    <property type="evidence" value="ECO:0007669"/>
    <property type="project" value="TreeGrafter"/>
</dbReference>
<dbReference type="GO" id="GO:1904874">
    <property type="term" value="P:positive regulation of telomerase RNA localization to Cajal body"/>
    <property type="evidence" value="ECO:0007669"/>
    <property type="project" value="TreeGrafter"/>
</dbReference>
<accession>A0A915K059</accession>
<evidence type="ECO:0000256" key="4">
    <source>
        <dbReference type="ARBA" id="ARBA00023274"/>
    </source>
</evidence>
<evidence type="ECO:0000313" key="7">
    <source>
        <dbReference type="WBParaSite" id="nRc.2.0.1.t32052-RA"/>
    </source>
</evidence>
<evidence type="ECO:0000256" key="1">
    <source>
        <dbReference type="ARBA" id="ARBA00009462"/>
    </source>
</evidence>
<keyword evidence="4" id="KW-0687">Ribonucleoprotein</keyword>
<dbReference type="InterPro" id="IPR007264">
    <property type="entry name" value="H/ACA_rnp_Nop10"/>
</dbReference>
<dbReference type="GO" id="GO:0031118">
    <property type="term" value="P:rRNA pseudouridine synthesis"/>
    <property type="evidence" value="ECO:0007669"/>
    <property type="project" value="TreeGrafter"/>
</dbReference>
<dbReference type="PANTHER" id="PTHR13305:SF0">
    <property type="entry name" value="H_ACA RIBONUCLEOPROTEIN COMPLEX SUBUNIT 3"/>
    <property type="match status" value="1"/>
</dbReference>
<keyword evidence="6" id="KW-1185">Reference proteome</keyword>
<name>A0A915K059_ROMCU</name>
<dbReference type="GO" id="GO:0031429">
    <property type="term" value="C:box H/ACA snoRNP complex"/>
    <property type="evidence" value="ECO:0007669"/>
    <property type="project" value="TreeGrafter"/>
</dbReference>
<sequence length="63" mass="7703">MIGFTSRALKFDWSRLPWPCRETFNKKRTKITKFSPEDKYSQQRILIKKRFNLLPTQQPKPIY</sequence>
<evidence type="ECO:0000256" key="5">
    <source>
        <dbReference type="ARBA" id="ARBA00030185"/>
    </source>
</evidence>
<organism evidence="6 7">
    <name type="scientific">Romanomermis culicivorax</name>
    <name type="common">Nematode worm</name>
    <dbReference type="NCBI Taxonomy" id="13658"/>
    <lineage>
        <taxon>Eukaryota</taxon>
        <taxon>Metazoa</taxon>
        <taxon>Ecdysozoa</taxon>
        <taxon>Nematoda</taxon>
        <taxon>Enoplea</taxon>
        <taxon>Dorylaimia</taxon>
        <taxon>Mermithida</taxon>
        <taxon>Mermithoidea</taxon>
        <taxon>Mermithidae</taxon>
        <taxon>Romanomermis</taxon>
    </lineage>
</organism>
<dbReference type="PANTHER" id="PTHR13305">
    <property type="entry name" value="RIBOSOME BIOGENESIS PROTEIN NOP10"/>
    <property type="match status" value="1"/>
</dbReference>
<dbReference type="GO" id="GO:0031120">
    <property type="term" value="P:snRNA pseudouridine synthesis"/>
    <property type="evidence" value="ECO:0007669"/>
    <property type="project" value="TreeGrafter"/>
</dbReference>
<evidence type="ECO:0000313" key="6">
    <source>
        <dbReference type="Proteomes" id="UP000887565"/>
    </source>
</evidence>
<dbReference type="AlphaFoldDB" id="A0A915K059"/>
<evidence type="ECO:0000256" key="3">
    <source>
        <dbReference type="ARBA" id="ARBA00022552"/>
    </source>
</evidence>
<protein>
    <recommendedName>
        <fullName evidence="5">Nucleolar protein 10</fullName>
    </recommendedName>
</protein>
<dbReference type="SUPFAM" id="SSF144210">
    <property type="entry name" value="Nop10-like SnoRNP"/>
    <property type="match status" value="1"/>
</dbReference>
<keyword evidence="2" id="KW-0690">Ribosome biogenesis</keyword>
<reference evidence="7" key="1">
    <citation type="submission" date="2022-11" db="UniProtKB">
        <authorList>
            <consortium name="WormBaseParasite"/>
        </authorList>
    </citation>
    <scope>IDENTIFICATION</scope>
</reference>